<sequence>MTGHTLRSAIILLIVGNALAVLSDVVIKIMGAGVPVFQFMFLRTVLTVGVLLPFSRHFSWRSLPQGFGIHLIRAALSLLGVFCMVIALTTLPLATANAVFYLAPLLIMLFAWLGFKERLTLLSISAVASGLIGTLVILQPLNFGWGALAALGGALSMALNSVLVRLLPDNQTSVQQLLINALLMLPLSAIFFGIEWQLTAPGFRPDLAIFALTSGVLIICYNWTVLLAYRHVAANAVTSAEYTGLIWAILIGWLAFAETPGLGFLLGSAMIVVPLVALSFRQHKYQPY</sequence>
<evidence type="ECO:0000259" key="2">
    <source>
        <dbReference type="Pfam" id="PF00892"/>
    </source>
</evidence>
<feature type="transmembrane region" description="Helical" evidence="1">
    <location>
        <begin position="236"/>
        <end position="256"/>
    </location>
</feature>
<feature type="transmembrane region" description="Helical" evidence="1">
    <location>
        <begin position="208"/>
        <end position="229"/>
    </location>
</feature>
<dbReference type="RefSeq" id="WP_068812165.1">
    <property type="nucleotide sequence ID" value="NZ_BMIY01000004.1"/>
</dbReference>
<feature type="transmembrane region" description="Helical" evidence="1">
    <location>
        <begin position="262"/>
        <end position="280"/>
    </location>
</feature>
<keyword evidence="4" id="KW-1185">Reference proteome</keyword>
<evidence type="ECO:0000256" key="1">
    <source>
        <dbReference type="SAM" id="Phobius"/>
    </source>
</evidence>
<proteinExistence type="predicted"/>
<feature type="transmembrane region" description="Helical" evidence="1">
    <location>
        <begin position="94"/>
        <end position="112"/>
    </location>
</feature>
<name>A0A917GS79_9GAMM</name>
<dbReference type="AlphaFoldDB" id="A0A917GS79"/>
<dbReference type="InterPro" id="IPR037185">
    <property type="entry name" value="EmrE-like"/>
</dbReference>
<organism evidence="3 4">
    <name type="scientific">Pseudohongiella nitratireducens</name>
    <dbReference type="NCBI Taxonomy" id="1768907"/>
    <lineage>
        <taxon>Bacteria</taxon>
        <taxon>Pseudomonadati</taxon>
        <taxon>Pseudomonadota</taxon>
        <taxon>Gammaproteobacteria</taxon>
        <taxon>Pseudomonadales</taxon>
        <taxon>Pseudohongiellaceae</taxon>
        <taxon>Pseudohongiella</taxon>
    </lineage>
</organism>
<keyword evidence="1" id="KW-0812">Transmembrane</keyword>
<gene>
    <name evidence="3" type="ORF">GCM10011403_10120</name>
</gene>
<keyword evidence="1" id="KW-1133">Transmembrane helix</keyword>
<evidence type="ECO:0000313" key="4">
    <source>
        <dbReference type="Proteomes" id="UP000627715"/>
    </source>
</evidence>
<keyword evidence="1" id="KW-0472">Membrane</keyword>
<feature type="transmembrane region" description="Helical" evidence="1">
    <location>
        <begin position="36"/>
        <end position="55"/>
    </location>
</feature>
<accession>A0A917GS79</accession>
<dbReference type="SUPFAM" id="SSF103481">
    <property type="entry name" value="Multidrug resistance efflux transporter EmrE"/>
    <property type="match status" value="2"/>
</dbReference>
<feature type="domain" description="EamA" evidence="2">
    <location>
        <begin position="145"/>
        <end position="276"/>
    </location>
</feature>
<comment type="caution">
    <text evidence="3">The sequence shown here is derived from an EMBL/GenBank/DDBJ whole genome shotgun (WGS) entry which is preliminary data.</text>
</comment>
<reference evidence="3" key="1">
    <citation type="journal article" date="2014" name="Int. J. Syst. Evol. Microbiol.">
        <title>Complete genome sequence of Corynebacterium casei LMG S-19264T (=DSM 44701T), isolated from a smear-ripened cheese.</title>
        <authorList>
            <consortium name="US DOE Joint Genome Institute (JGI-PGF)"/>
            <person name="Walter F."/>
            <person name="Albersmeier A."/>
            <person name="Kalinowski J."/>
            <person name="Ruckert C."/>
        </authorList>
    </citation>
    <scope>NUCLEOTIDE SEQUENCE</scope>
    <source>
        <strain evidence="3">CGMCC 1.15425</strain>
    </source>
</reference>
<feature type="transmembrane region" description="Helical" evidence="1">
    <location>
        <begin position="9"/>
        <end position="30"/>
    </location>
</feature>
<evidence type="ECO:0000313" key="3">
    <source>
        <dbReference type="EMBL" id="GGG55035.1"/>
    </source>
</evidence>
<dbReference type="PANTHER" id="PTHR22911:SF103">
    <property type="entry name" value="BLR2811 PROTEIN"/>
    <property type="match status" value="1"/>
</dbReference>
<dbReference type="EMBL" id="BMIY01000004">
    <property type="protein sequence ID" value="GGG55035.1"/>
    <property type="molecule type" value="Genomic_DNA"/>
</dbReference>
<protein>
    <submittedName>
        <fullName evidence="3">Membrane protein</fullName>
    </submittedName>
</protein>
<dbReference type="InterPro" id="IPR000620">
    <property type="entry name" value="EamA_dom"/>
</dbReference>
<feature type="domain" description="EamA" evidence="2">
    <location>
        <begin position="8"/>
        <end position="138"/>
    </location>
</feature>
<feature type="transmembrane region" description="Helical" evidence="1">
    <location>
        <begin position="177"/>
        <end position="196"/>
    </location>
</feature>
<dbReference type="PANTHER" id="PTHR22911">
    <property type="entry name" value="ACYL-MALONYL CONDENSING ENZYME-RELATED"/>
    <property type="match status" value="1"/>
</dbReference>
<dbReference type="Pfam" id="PF00892">
    <property type="entry name" value="EamA"/>
    <property type="match status" value="2"/>
</dbReference>
<feature type="transmembrane region" description="Helical" evidence="1">
    <location>
        <begin position="144"/>
        <end position="165"/>
    </location>
</feature>
<dbReference type="OrthoDB" id="148351at2"/>
<dbReference type="GO" id="GO:0016020">
    <property type="term" value="C:membrane"/>
    <property type="evidence" value="ECO:0007669"/>
    <property type="project" value="InterPro"/>
</dbReference>
<feature type="transmembrane region" description="Helical" evidence="1">
    <location>
        <begin position="119"/>
        <end position="138"/>
    </location>
</feature>
<dbReference type="Proteomes" id="UP000627715">
    <property type="component" value="Unassembled WGS sequence"/>
</dbReference>
<reference evidence="3" key="2">
    <citation type="submission" date="2020-09" db="EMBL/GenBank/DDBJ databases">
        <authorList>
            <person name="Sun Q."/>
            <person name="Zhou Y."/>
        </authorList>
    </citation>
    <scope>NUCLEOTIDE SEQUENCE</scope>
    <source>
        <strain evidence="3">CGMCC 1.15425</strain>
    </source>
</reference>
<feature type="transmembrane region" description="Helical" evidence="1">
    <location>
        <begin position="67"/>
        <end position="88"/>
    </location>
</feature>